<organism evidence="1 2">
    <name type="scientific">Streptomyces pyxinae</name>
    <dbReference type="NCBI Taxonomy" id="2970734"/>
    <lineage>
        <taxon>Bacteria</taxon>
        <taxon>Bacillati</taxon>
        <taxon>Actinomycetota</taxon>
        <taxon>Actinomycetes</taxon>
        <taxon>Kitasatosporales</taxon>
        <taxon>Streptomycetaceae</taxon>
        <taxon>Streptomyces</taxon>
    </lineage>
</organism>
<name>A0ABT2CJA0_9ACTN</name>
<comment type="caution">
    <text evidence="1">The sequence shown here is derived from an EMBL/GenBank/DDBJ whole genome shotgun (WGS) entry which is preliminary data.</text>
</comment>
<proteinExistence type="predicted"/>
<dbReference type="SUPFAM" id="SSF48452">
    <property type="entry name" value="TPR-like"/>
    <property type="match status" value="1"/>
</dbReference>
<accession>A0ABT2CJA0</accession>
<dbReference type="PRINTS" id="PR00364">
    <property type="entry name" value="DISEASERSIST"/>
</dbReference>
<dbReference type="InterPro" id="IPR011990">
    <property type="entry name" value="TPR-like_helical_dom_sf"/>
</dbReference>
<evidence type="ECO:0000313" key="2">
    <source>
        <dbReference type="Proteomes" id="UP001431313"/>
    </source>
</evidence>
<dbReference type="RefSeq" id="WP_258788740.1">
    <property type="nucleotide sequence ID" value="NZ_JANUGQ010000014.1"/>
</dbReference>
<keyword evidence="2" id="KW-1185">Reference proteome</keyword>
<sequence>MTYQVPPQAAHFVDREGERAKAFRALTERDGRARPLCLALSGLGGTGRTELAFELVREVSERYPDGVLYADLDDLRRDGAVDTGDVLTRLLRALDVPPEWIEGTFKNRCTQYWSKTHGKRLIVVLDNARTAAEVVPLLPSSGDSLVLVTSQGPLYELERGAVVELPLAPLADEHAGELLRRLADDPRLPADPELTGRILRLCSGLPAALHVAAGWLRRHRRRPLDRLVRELTADLHDRGVPVVEGLWDAACAGLGPDAAALYRLLAVHPAPAVPVASAVALLGRGPEATDDAVDELEAAGLLSVTGEWLRLPELLRAHARRWADRTGDPREAAEAFDRLAHWYLRQAQRADLLVAGARLVLAPRAAALPGTPDAEFTGEDGAREWLEEAAPALHGCVRAAHARGLDTLAWSLCEPLWTHHLDFPHPRLTEELYTTGLAAALRAGDSAGAVRMCCQAARSAWESGDLAGAARLLDRAESTLPLLDATPPHRKLGASVTEFRGMLLSARAAATVAEDPAGAHAEWARAAQCFQSSRAIHLALENAYGVLVQTYRWGEVAARLGDLERAAALLTEAYASAAADRRGRLTGRIQYALAGVEARRGHREEAGAHYLAALDRARARRAGREEERVLIALAGYAEEGGDPAGAERYRELARAVRERNGGLA</sequence>
<gene>
    <name evidence="1" type="ORF">NX801_17830</name>
</gene>
<dbReference type="EMBL" id="JANUGQ010000014">
    <property type="protein sequence ID" value="MCS0637491.1"/>
    <property type="molecule type" value="Genomic_DNA"/>
</dbReference>
<protein>
    <recommendedName>
        <fullName evidence="3">Regulator protein</fullName>
    </recommendedName>
</protein>
<dbReference type="PANTHER" id="PTHR47691">
    <property type="entry name" value="REGULATOR-RELATED"/>
    <property type="match status" value="1"/>
</dbReference>
<evidence type="ECO:0000313" key="1">
    <source>
        <dbReference type="EMBL" id="MCS0637491.1"/>
    </source>
</evidence>
<reference evidence="1" key="1">
    <citation type="submission" date="2022-08" db="EMBL/GenBank/DDBJ databases">
        <authorList>
            <person name="Somphong A."/>
            <person name="Phongsopitanun W."/>
        </authorList>
    </citation>
    <scope>NUCLEOTIDE SEQUENCE</scope>
    <source>
        <strain evidence="1">LP05-1</strain>
    </source>
</reference>
<dbReference type="SUPFAM" id="SSF52540">
    <property type="entry name" value="P-loop containing nucleoside triphosphate hydrolases"/>
    <property type="match status" value="1"/>
</dbReference>
<evidence type="ECO:0008006" key="3">
    <source>
        <dbReference type="Google" id="ProtNLM"/>
    </source>
</evidence>
<dbReference type="PANTHER" id="PTHR47691:SF3">
    <property type="entry name" value="HTH-TYPE TRANSCRIPTIONAL REGULATOR RV0890C-RELATED"/>
    <property type="match status" value="1"/>
</dbReference>
<dbReference type="Gene3D" id="3.40.50.300">
    <property type="entry name" value="P-loop containing nucleotide triphosphate hydrolases"/>
    <property type="match status" value="1"/>
</dbReference>
<dbReference type="InterPro" id="IPR027417">
    <property type="entry name" value="P-loop_NTPase"/>
</dbReference>
<dbReference type="Proteomes" id="UP001431313">
    <property type="component" value="Unassembled WGS sequence"/>
</dbReference>